<evidence type="ECO:0000256" key="4">
    <source>
        <dbReference type="ARBA" id="ARBA00022984"/>
    </source>
</evidence>
<keyword evidence="5" id="KW-0961">Cell wall biogenesis/degradation</keyword>
<sequence length="40" mass="4573">LIGKRNTHGCIRLKNEDLLDLKKYVFIGMKVVINKEASSK</sequence>
<dbReference type="InterPro" id="IPR038063">
    <property type="entry name" value="Transpep_catalytic_dom"/>
</dbReference>
<accession>X1DIY5</accession>
<dbReference type="EMBL" id="BART01022439">
    <property type="protein sequence ID" value="GAG96376.1"/>
    <property type="molecule type" value="Genomic_DNA"/>
</dbReference>
<dbReference type="CDD" id="cd16913">
    <property type="entry name" value="YkuD_like"/>
    <property type="match status" value="1"/>
</dbReference>
<keyword evidence="4" id="KW-0573">Peptidoglycan synthesis</keyword>
<proteinExistence type="predicted"/>
<dbReference type="PROSITE" id="PS52029">
    <property type="entry name" value="LD_TPASE"/>
    <property type="match status" value="1"/>
</dbReference>
<evidence type="ECO:0000256" key="3">
    <source>
        <dbReference type="ARBA" id="ARBA00022960"/>
    </source>
</evidence>
<dbReference type="GO" id="GO:0009252">
    <property type="term" value="P:peptidoglycan biosynthetic process"/>
    <property type="evidence" value="ECO:0007669"/>
    <property type="project" value="UniProtKB-UniPathway"/>
</dbReference>
<dbReference type="GO" id="GO:0008360">
    <property type="term" value="P:regulation of cell shape"/>
    <property type="evidence" value="ECO:0007669"/>
    <property type="project" value="UniProtKB-KW"/>
</dbReference>
<protein>
    <recommendedName>
        <fullName evidence="6">L,D-TPase catalytic domain-containing protein</fullName>
    </recommendedName>
</protein>
<dbReference type="AlphaFoldDB" id="X1DIY5"/>
<comment type="pathway">
    <text evidence="1">Cell wall biogenesis; peptidoglycan biosynthesis.</text>
</comment>
<evidence type="ECO:0000256" key="2">
    <source>
        <dbReference type="ARBA" id="ARBA00022679"/>
    </source>
</evidence>
<feature type="non-terminal residue" evidence="7">
    <location>
        <position position="1"/>
    </location>
</feature>
<dbReference type="UniPathway" id="UPA00219"/>
<organism evidence="7">
    <name type="scientific">marine sediment metagenome</name>
    <dbReference type="NCBI Taxonomy" id="412755"/>
    <lineage>
        <taxon>unclassified sequences</taxon>
        <taxon>metagenomes</taxon>
        <taxon>ecological metagenomes</taxon>
    </lineage>
</organism>
<name>X1DIY5_9ZZZZ</name>
<keyword evidence="3" id="KW-0133">Cell shape</keyword>
<reference evidence="7" key="1">
    <citation type="journal article" date="2014" name="Front. Microbiol.">
        <title>High frequency of phylogenetically diverse reductive dehalogenase-homologous genes in deep subseafloor sedimentary metagenomes.</title>
        <authorList>
            <person name="Kawai M."/>
            <person name="Futagami T."/>
            <person name="Toyoda A."/>
            <person name="Takaki Y."/>
            <person name="Nishi S."/>
            <person name="Hori S."/>
            <person name="Arai W."/>
            <person name="Tsubouchi T."/>
            <person name="Morono Y."/>
            <person name="Uchiyama I."/>
            <person name="Ito T."/>
            <person name="Fujiyama A."/>
            <person name="Inagaki F."/>
            <person name="Takami H."/>
        </authorList>
    </citation>
    <scope>NUCLEOTIDE SEQUENCE</scope>
    <source>
        <strain evidence="7">Expedition CK06-06</strain>
    </source>
</reference>
<dbReference type="Gene3D" id="2.40.440.10">
    <property type="entry name" value="L,D-transpeptidase catalytic domain-like"/>
    <property type="match status" value="1"/>
</dbReference>
<dbReference type="GO" id="GO:0016740">
    <property type="term" value="F:transferase activity"/>
    <property type="evidence" value="ECO:0007669"/>
    <property type="project" value="UniProtKB-KW"/>
</dbReference>
<evidence type="ECO:0000256" key="5">
    <source>
        <dbReference type="ARBA" id="ARBA00023316"/>
    </source>
</evidence>
<evidence type="ECO:0000256" key="1">
    <source>
        <dbReference type="ARBA" id="ARBA00004752"/>
    </source>
</evidence>
<gene>
    <name evidence="7" type="ORF">S01H4_41072</name>
</gene>
<comment type="caution">
    <text evidence="7">The sequence shown here is derived from an EMBL/GenBank/DDBJ whole genome shotgun (WGS) entry which is preliminary data.</text>
</comment>
<evidence type="ECO:0000259" key="6">
    <source>
        <dbReference type="PROSITE" id="PS52029"/>
    </source>
</evidence>
<dbReference type="SUPFAM" id="SSF141523">
    <property type="entry name" value="L,D-transpeptidase catalytic domain-like"/>
    <property type="match status" value="1"/>
</dbReference>
<feature type="domain" description="L,D-TPase catalytic" evidence="6">
    <location>
        <begin position="1"/>
        <end position="34"/>
    </location>
</feature>
<keyword evidence="2" id="KW-0808">Transferase</keyword>
<evidence type="ECO:0000313" key="7">
    <source>
        <dbReference type="EMBL" id="GAG96376.1"/>
    </source>
</evidence>
<dbReference type="InterPro" id="IPR005490">
    <property type="entry name" value="LD_TPept_cat_dom"/>
</dbReference>
<dbReference type="GO" id="GO:0071555">
    <property type="term" value="P:cell wall organization"/>
    <property type="evidence" value="ECO:0007669"/>
    <property type="project" value="UniProtKB-KW"/>
</dbReference>
<dbReference type="Pfam" id="PF03734">
    <property type="entry name" value="YkuD"/>
    <property type="match status" value="1"/>
</dbReference>